<keyword evidence="1" id="KW-0472">Membrane</keyword>
<feature type="transmembrane region" description="Helical" evidence="1">
    <location>
        <begin position="12"/>
        <end position="34"/>
    </location>
</feature>
<evidence type="ECO:0000313" key="2">
    <source>
        <dbReference type="EMBL" id="WHY86338.1"/>
    </source>
</evidence>
<evidence type="ECO:0000313" key="3">
    <source>
        <dbReference type="Proteomes" id="UP001178288"/>
    </source>
</evidence>
<feature type="transmembrane region" description="Helical" evidence="1">
    <location>
        <begin position="54"/>
        <end position="80"/>
    </location>
</feature>
<dbReference type="PANTHER" id="PTHR41324:SF1">
    <property type="entry name" value="DUF2232 DOMAIN-CONTAINING PROTEIN"/>
    <property type="match status" value="1"/>
</dbReference>
<dbReference type="EMBL" id="CP126114">
    <property type="protein sequence ID" value="WHY86338.1"/>
    <property type="molecule type" value="Genomic_DNA"/>
</dbReference>
<evidence type="ECO:0000256" key="1">
    <source>
        <dbReference type="SAM" id="Phobius"/>
    </source>
</evidence>
<dbReference type="PANTHER" id="PTHR41324">
    <property type="entry name" value="MEMBRANE PROTEIN-RELATED"/>
    <property type="match status" value="1"/>
</dbReference>
<keyword evidence="1" id="KW-0812">Transmembrane</keyword>
<keyword evidence="3" id="KW-1185">Reference proteome</keyword>
<reference evidence="2" key="1">
    <citation type="submission" date="2023-05" db="EMBL/GenBank/DDBJ databases">
        <title>Comparative genomics of Bacillaceae isolates and their secondary metabolite potential.</title>
        <authorList>
            <person name="Song L."/>
            <person name="Nielsen L.J."/>
            <person name="Mohite O."/>
            <person name="Xu X."/>
            <person name="Weber T."/>
            <person name="Kovacs A.T."/>
        </authorList>
    </citation>
    <scope>NUCLEOTIDE SEQUENCE</scope>
    <source>
        <strain evidence="2">XLM17</strain>
    </source>
</reference>
<feature type="transmembrane region" description="Helical" evidence="1">
    <location>
        <begin position="172"/>
        <end position="191"/>
    </location>
</feature>
<gene>
    <name evidence="2" type="ORF">QNH39_27885</name>
</gene>
<dbReference type="InterPro" id="IPR018710">
    <property type="entry name" value="DUF2232"/>
</dbReference>
<feature type="transmembrane region" description="Helical" evidence="1">
    <location>
        <begin position="280"/>
        <end position="304"/>
    </location>
</feature>
<proteinExistence type="predicted"/>
<dbReference type="Pfam" id="PF09991">
    <property type="entry name" value="DUF2232"/>
    <property type="match status" value="1"/>
</dbReference>
<dbReference type="Proteomes" id="UP001178288">
    <property type="component" value="Chromosome"/>
</dbReference>
<organism evidence="2 3">
    <name type="scientific">Neobacillus novalis</name>
    <dbReference type="NCBI Taxonomy" id="220687"/>
    <lineage>
        <taxon>Bacteria</taxon>
        <taxon>Bacillati</taxon>
        <taxon>Bacillota</taxon>
        <taxon>Bacilli</taxon>
        <taxon>Bacillales</taxon>
        <taxon>Bacillaceae</taxon>
        <taxon>Neobacillus</taxon>
    </lineage>
</organism>
<keyword evidence="1" id="KW-1133">Transmembrane helix</keyword>
<dbReference type="RefSeq" id="WP_066094351.1">
    <property type="nucleotide sequence ID" value="NZ_CP126114.1"/>
</dbReference>
<dbReference type="AlphaFoldDB" id="A0AA95SCN7"/>
<accession>A0AA95SCN7</accession>
<feature type="transmembrane region" description="Helical" evidence="1">
    <location>
        <begin position="101"/>
        <end position="123"/>
    </location>
</feature>
<name>A0AA95SCN7_9BACI</name>
<dbReference type="KEGG" id="nnv:QNH39_27885"/>
<feature type="transmembrane region" description="Helical" evidence="1">
    <location>
        <begin position="249"/>
        <end position="268"/>
    </location>
</feature>
<protein>
    <submittedName>
        <fullName evidence="2">YybS family protein</fullName>
    </submittedName>
</protein>
<sequence length="314" mass="35625">MKNVRKLTEGAILLTVFTVLLLITIYIPPVGAFLNLVLPLLFMLFSAKNQPKNIVAFFLAAIFLSFLAGSFLGLGLMLLYGTIGVVIGFMLQKNKSRTSILILNSLIFMAGLVIYYVISVAFLKLNIIQELTVALNDAVKNSQDMLTAMGKEDQIELLKKQNADFIKMVGTLVPYFLIMMSIIVVFIIQWVNFPILKRFGVNVQPWGSFRNLSLPRSLLWYYLIVIGVDALAHPDQGTYLYTVVINARYILEMFLIFQGLAFVLYIFYQKSVSKGFNALVVILAFMIPIVHYIILMLGILDIGFDYRKRFKKKE</sequence>